<dbReference type="Pfam" id="PF00072">
    <property type="entry name" value="Response_reg"/>
    <property type="match status" value="1"/>
</dbReference>
<gene>
    <name evidence="5" type="ORF">QEH52_17200</name>
</gene>
<dbReference type="InterPro" id="IPR011006">
    <property type="entry name" value="CheY-like_superfamily"/>
</dbReference>
<dbReference type="InterPro" id="IPR001789">
    <property type="entry name" value="Sig_transdc_resp-reg_receiver"/>
</dbReference>
<evidence type="ECO:0000256" key="3">
    <source>
        <dbReference type="PROSITE-ProRule" id="PRU00169"/>
    </source>
</evidence>
<dbReference type="Gene3D" id="3.40.50.2300">
    <property type="match status" value="1"/>
</dbReference>
<feature type="modified residue" description="4-aspartylphosphate" evidence="3">
    <location>
        <position position="64"/>
    </location>
</feature>
<dbReference type="PROSITE" id="PS50110">
    <property type="entry name" value="RESPONSE_REGULATORY"/>
    <property type="match status" value="1"/>
</dbReference>
<keyword evidence="6" id="KW-1185">Reference proteome</keyword>
<sequence>MSSTRPKYESLAPCHLLVCEDNEDNLFLIQTLATSYGCTTTSAHNGQQAIDYCQETHYDAILMDLAMPRVSGLEASKLIRSSDNPNQKTPIIAVTAEVCSLAQSASVSFGINAYISKPVDPVLLHQTIQKLVK</sequence>
<evidence type="ECO:0000259" key="4">
    <source>
        <dbReference type="PROSITE" id="PS50110"/>
    </source>
</evidence>
<dbReference type="Proteomes" id="UP001225316">
    <property type="component" value="Unassembled WGS sequence"/>
</dbReference>
<dbReference type="SMART" id="SM00448">
    <property type="entry name" value="REC"/>
    <property type="match status" value="1"/>
</dbReference>
<proteinExistence type="predicted"/>
<keyword evidence="1 3" id="KW-0597">Phosphoprotein</keyword>
<evidence type="ECO:0000313" key="5">
    <source>
        <dbReference type="EMBL" id="MDQ8209267.1"/>
    </source>
</evidence>
<comment type="caution">
    <text evidence="5">The sequence shown here is derived from an EMBL/GenBank/DDBJ whole genome shotgun (WGS) entry which is preliminary data.</text>
</comment>
<organism evidence="5 6">
    <name type="scientific">Thalassobacterium maritimum</name>
    <dbReference type="NCBI Taxonomy" id="3041265"/>
    <lineage>
        <taxon>Bacteria</taxon>
        <taxon>Pseudomonadati</taxon>
        <taxon>Verrucomicrobiota</taxon>
        <taxon>Opitutia</taxon>
        <taxon>Puniceicoccales</taxon>
        <taxon>Coraliomargaritaceae</taxon>
        <taxon>Thalassobacterium</taxon>
    </lineage>
</organism>
<reference evidence="5 6" key="1">
    <citation type="submission" date="2023-04" db="EMBL/GenBank/DDBJ databases">
        <title>A novel bacteria isolated from coastal sediment.</title>
        <authorList>
            <person name="Liu X.-J."/>
            <person name="Du Z.-J."/>
        </authorList>
    </citation>
    <scope>NUCLEOTIDE SEQUENCE [LARGE SCALE GENOMIC DNA]</scope>
    <source>
        <strain evidence="5 6">SDUM461003</strain>
    </source>
</reference>
<dbReference type="RefSeq" id="WP_308952149.1">
    <property type="nucleotide sequence ID" value="NZ_JARXHW010000059.1"/>
</dbReference>
<evidence type="ECO:0000256" key="2">
    <source>
        <dbReference type="ARBA" id="ARBA00023012"/>
    </source>
</evidence>
<name>A0ABU1B033_9BACT</name>
<evidence type="ECO:0000313" key="6">
    <source>
        <dbReference type="Proteomes" id="UP001225316"/>
    </source>
</evidence>
<feature type="domain" description="Response regulatory" evidence="4">
    <location>
        <begin position="15"/>
        <end position="132"/>
    </location>
</feature>
<dbReference type="EMBL" id="JARXHW010000059">
    <property type="protein sequence ID" value="MDQ8209267.1"/>
    <property type="molecule type" value="Genomic_DNA"/>
</dbReference>
<dbReference type="PANTHER" id="PTHR45339">
    <property type="entry name" value="HYBRID SIGNAL TRANSDUCTION HISTIDINE KINASE J"/>
    <property type="match status" value="1"/>
</dbReference>
<dbReference type="CDD" id="cd17546">
    <property type="entry name" value="REC_hyHK_CKI1_RcsC-like"/>
    <property type="match status" value="1"/>
</dbReference>
<dbReference type="PANTHER" id="PTHR45339:SF1">
    <property type="entry name" value="HYBRID SIGNAL TRANSDUCTION HISTIDINE KINASE J"/>
    <property type="match status" value="1"/>
</dbReference>
<dbReference type="SUPFAM" id="SSF52172">
    <property type="entry name" value="CheY-like"/>
    <property type="match status" value="1"/>
</dbReference>
<protein>
    <submittedName>
        <fullName evidence="5">Response regulator</fullName>
    </submittedName>
</protein>
<keyword evidence="2" id="KW-0902">Two-component regulatory system</keyword>
<accession>A0ABU1B033</accession>
<evidence type="ECO:0000256" key="1">
    <source>
        <dbReference type="ARBA" id="ARBA00022553"/>
    </source>
</evidence>